<evidence type="ECO:0000313" key="4">
    <source>
        <dbReference type="Proteomes" id="UP001200741"/>
    </source>
</evidence>
<gene>
    <name evidence="3" type="ORF">LXT13_10495</name>
</gene>
<dbReference type="PANTHER" id="PTHR46696:SF1">
    <property type="entry name" value="CYTOCHROME P450 YJIB-RELATED"/>
    <property type="match status" value="1"/>
</dbReference>
<evidence type="ECO:0000256" key="2">
    <source>
        <dbReference type="RuleBase" id="RU000461"/>
    </source>
</evidence>
<dbReference type="Pfam" id="PF00067">
    <property type="entry name" value="p450"/>
    <property type="match status" value="1"/>
</dbReference>
<organism evidence="3 4">
    <name type="scientific">Pelomonas cellulosilytica</name>
    <dbReference type="NCBI Taxonomy" id="2906762"/>
    <lineage>
        <taxon>Bacteria</taxon>
        <taxon>Pseudomonadati</taxon>
        <taxon>Pseudomonadota</taxon>
        <taxon>Betaproteobacteria</taxon>
        <taxon>Burkholderiales</taxon>
        <taxon>Sphaerotilaceae</taxon>
        <taxon>Roseateles</taxon>
    </lineage>
</organism>
<comment type="caution">
    <text evidence="3">The sequence shown here is derived from an EMBL/GenBank/DDBJ whole genome shotgun (WGS) entry which is preliminary data.</text>
</comment>
<proteinExistence type="inferred from homology"/>
<dbReference type="InterPro" id="IPR001128">
    <property type="entry name" value="Cyt_P450"/>
</dbReference>
<sequence>MLFVDKPAHPRLRAAMQHAFRPARIEAMRGQVRDVVDGLIDDIERDLPGTTSFDFIQRFAMPLPSRVMSRFLGLRVTDEGRFLAWSQQLATFLGSVAPTMDETLAAHASLVAMSDEIDRCIREKDLDEDGLIAGLATAEADGLVEGRAELLAQCAMLLFAGHETTRHLLGTAVYWLLGERGRWQALQEPVLLGSAVRELLRWDSPVQYTGRRANCDFQLFGADIRRGDLVLPLIGAANRDPARYDGADHLVLDRKLGMPLSFGTGPHVCIGAGLMMMEAECALGALVRRWPQLALAEADPPWIEAPLYRGLKSLQLRR</sequence>
<keyword evidence="2" id="KW-0479">Metal-binding</keyword>
<dbReference type="InterPro" id="IPR002397">
    <property type="entry name" value="Cyt_P450_B"/>
</dbReference>
<protein>
    <submittedName>
        <fullName evidence="3">Cytochrome P450</fullName>
    </submittedName>
</protein>
<keyword evidence="2" id="KW-0408">Iron</keyword>
<keyword evidence="2" id="KW-0349">Heme</keyword>
<dbReference type="PRINTS" id="PR00359">
    <property type="entry name" value="BP450"/>
</dbReference>
<dbReference type="Gene3D" id="1.10.630.10">
    <property type="entry name" value="Cytochrome P450"/>
    <property type="match status" value="1"/>
</dbReference>
<dbReference type="PRINTS" id="PR00385">
    <property type="entry name" value="P450"/>
</dbReference>
<dbReference type="InterPro" id="IPR017972">
    <property type="entry name" value="Cyt_P450_CS"/>
</dbReference>
<keyword evidence="2" id="KW-0503">Monooxygenase</keyword>
<keyword evidence="4" id="KW-1185">Reference proteome</keyword>
<evidence type="ECO:0000313" key="3">
    <source>
        <dbReference type="EMBL" id="MCE4554856.1"/>
    </source>
</evidence>
<dbReference type="SUPFAM" id="SSF48264">
    <property type="entry name" value="Cytochrome P450"/>
    <property type="match status" value="1"/>
</dbReference>
<comment type="similarity">
    <text evidence="1 2">Belongs to the cytochrome P450 family.</text>
</comment>
<dbReference type="InterPro" id="IPR036396">
    <property type="entry name" value="Cyt_P450_sf"/>
</dbReference>
<dbReference type="PANTHER" id="PTHR46696">
    <property type="entry name" value="P450, PUTATIVE (EUROFUNG)-RELATED"/>
    <property type="match status" value="1"/>
</dbReference>
<keyword evidence="2" id="KW-0560">Oxidoreductase</keyword>
<dbReference type="Proteomes" id="UP001200741">
    <property type="component" value="Unassembled WGS sequence"/>
</dbReference>
<dbReference type="RefSeq" id="WP_233371863.1">
    <property type="nucleotide sequence ID" value="NZ_JAJTWU010000003.1"/>
</dbReference>
<name>A0ABS8XW41_9BURK</name>
<reference evidence="3 4" key="1">
    <citation type="submission" date="2021-12" db="EMBL/GenBank/DDBJ databases">
        <title>Genome seq of P8.</title>
        <authorList>
            <person name="Seo T."/>
        </authorList>
    </citation>
    <scope>NUCLEOTIDE SEQUENCE [LARGE SCALE GENOMIC DNA]</scope>
    <source>
        <strain evidence="3 4">P8</strain>
    </source>
</reference>
<dbReference type="EMBL" id="JAJTWU010000003">
    <property type="protein sequence ID" value="MCE4554856.1"/>
    <property type="molecule type" value="Genomic_DNA"/>
</dbReference>
<dbReference type="PROSITE" id="PS00086">
    <property type="entry name" value="CYTOCHROME_P450"/>
    <property type="match status" value="1"/>
</dbReference>
<evidence type="ECO:0000256" key="1">
    <source>
        <dbReference type="ARBA" id="ARBA00010617"/>
    </source>
</evidence>
<accession>A0ABS8XW41</accession>